<evidence type="ECO:0000313" key="3">
    <source>
        <dbReference type="Proteomes" id="UP000241890"/>
    </source>
</evidence>
<keyword evidence="1" id="KW-1133">Transmembrane helix</keyword>
<name>A0A2R5H0L7_9STRA</name>
<feature type="transmembrane region" description="Helical" evidence="1">
    <location>
        <begin position="170"/>
        <end position="195"/>
    </location>
</feature>
<reference evidence="2 3" key="1">
    <citation type="submission" date="2017-12" db="EMBL/GenBank/DDBJ databases">
        <title>Sequencing, de novo assembly and annotation of complete genome of a new Thraustochytrid species, strain FCC1311.</title>
        <authorList>
            <person name="Sedici K."/>
            <person name="Godart F."/>
            <person name="Aiese Cigliano R."/>
            <person name="Sanseverino W."/>
            <person name="Barakat M."/>
            <person name="Ortet P."/>
            <person name="Marechal E."/>
            <person name="Cagnac O."/>
            <person name="Amato A."/>
        </authorList>
    </citation>
    <scope>NUCLEOTIDE SEQUENCE [LARGE SCALE GENOMIC DNA]</scope>
</reference>
<gene>
    <name evidence="2" type="ORF">FCC1311_108242</name>
</gene>
<comment type="caution">
    <text evidence="2">The sequence shown here is derived from an EMBL/GenBank/DDBJ whole genome shotgun (WGS) entry which is preliminary data.</text>
</comment>
<feature type="transmembrane region" description="Helical" evidence="1">
    <location>
        <begin position="97"/>
        <end position="119"/>
    </location>
</feature>
<sequence length="211" mass="23800">MIGVPCVAVDFWTDLAFVATLYIFSKPGDPGDSFLDVLAETVAVPGEEPRDLDFFFALFVVGALTMLLNIVLRIVIFIQQCYKYRAYINTRKDYFMIAFALPVIMVEPHNGLLYFSSIIRDEAEPLSEYDYNKREVKINTFLLMLEDVPQFIVQILFWAQVKKGSLTVTWYLSTVVSVLKLTSAGVGIIITLYQLRQAKAQDEKSASIAAA</sequence>
<keyword evidence="1" id="KW-0472">Membrane</keyword>
<dbReference type="InParanoid" id="A0A2R5H0L7"/>
<organism evidence="2 3">
    <name type="scientific">Hondaea fermentalgiana</name>
    <dbReference type="NCBI Taxonomy" id="2315210"/>
    <lineage>
        <taxon>Eukaryota</taxon>
        <taxon>Sar</taxon>
        <taxon>Stramenopiles</taxon>
        <taxon>Bigyra</taxon>
        <taxon>Labyrinthulomycetes</taxon>
        <taxon>Thraustochytrida</taxon>
        <taxon>Thraustochytriidae</taxon>
        <taxon>Hondaea</taxon>
    </lineage>
</organism>
<protein>
    <submittedName>
        <fullName evidence="2">Uncharacterized protein</fullName>
    </submittedName>
</protein>
<accession>A0A2R5H0L7</accession>
<keyword evidence="1" id="KW-0812">Transmembrane</keyword>
<dbReference type="AlphaFoldDB" id="A0A2R5H0L7"/>
<dbReference type="Proteomes" id="UP000241890">
    <property type="component" value="Unassembled WGS sequence"/>
</dbReference>
<evidence type="ECO:0000256" key="1">
    <source>
        <dbReference type="SAM" id="Phobius"/>
    </source>
</evidence>
<keyword evidence="3" id="KW-1185">Reference proteome</keyword>
<proteinExistence type="predicted"/>
<evidence type="ECO:0000313" key="2">
    <source>
        <dbReference type="EMBL" id="GBG34603.1"/>
    </source>
</evidence>
<dbReference type="EMBL" id="BEYU01000203">
    <property type="protein sequence ID" value="GBG34603.1"/>
    <property type="molecule type" value="Genomic_DNA"/>
</dbReference>
<feature type="transmembrane region" description="Helical" evidence="1">
    <location>
        <begin position="54"/>
        <end position="76"/>
    </location>
</feature>